<evidence type="ECO:0000256" key="4">
    <source>
        <dbReference type="ARBA" id="ARBA00023014"/>
    </source>
</evidence>
<dbReference type="Pfam" id="PF09243">
    <property type="entry name" value="Rsm22"/>
    <property type="match status" value="1"/>
</dbReference>
<accession>A0A7V0Z5R2</accession>
<name>A0A7V0Z5R2_UNCW3</name>
<dbReference type="PANTHER" id="PTHR13184:SF5">
    <property type="entry name" value="METHYLTRANSFERASE-LIKE PROTEIN 17, MITOCHONDRIAL"/>
    <property type="match status" value="1"/>
</dbReference>
<proteinExistence type="predicted"/>
<keyword evidence="4" id="KW-0411">Iron-sulfur</keyword>
<gene>
    <name evidence="5" type="ORF">ENP86_06345</name>
</gene>
<dbReference type="GO" id="GO:0032259">
    <property type="term" value="P:methylation"/>
    <property type="evidence" value="ECO:0007669"/>
    <property type="project" value="UniProtKB-KW"/>
</dbReference>
<dbReference type="PANTHER" id="PTHR13184">
    <property type="entry name" value="37S RIBOSOMAL PROTEIN S22"/>
    <property type="match status" value="1"/>
</dbReference>
<organism evidence="5">
    <name type="scientific">candidate division WOR-3 bacterium</name>
    <dbReference type="NCBI Taxonomy" id="2052148"/>
    <lineage>
        <taxon>Bacteria</taxon>
        <taxon>Bacteria division WOR-3</taxon>
    </lineage>
</organism>
<dbReference type="GO" id="GO:0006412">
    <property type="term" value="P:translation"/>
    <property type="evidence" value="ECO:0007669"/>
    <property type="project" value="InterPro"/>
</dbReference>
<keyword evidence="1" id="KW-0479">Metal-binding</keyword>
<dbReference type="Gene3D" id="3.40.50.150">
    <property type="entry name" value="Vaccinia Virus protein VP39"/>
    <property type="match status" value="1"/>
</dbReference>
<comment type="caution">
    <text evidence="5">The sequence shown here is derived from an EMBL/GenBank/DDBJ whole genome shotgun (WGS) entry which is preliminary data.</text>
</comment>
<dbReference type="InterPro" id="IPR015324">
    <property type="entry name" value="Ribosomal_Rsm22-like"/>
</dbReference>
<sequence length="374" mass="44040">MKLPEELERKILSELHLDGIYINPEIYQDEIDKLRRELINQSCIFTLERRVVEEYADAYFCYNFPQNFLKSFILAKKFFNLFKSLIPDDIKILDIGCGDGAGMFGLYYFMHKQEPESRFQLTGVDINDIFLKRCGAMADWFKEKDPHIDVELVKESAQKFIQRNKKTYDFIILSNTLAEIFQSEKIPLSFIGSLLKYLKETGFIIIIEPALKNLTRKLMELREDIITHKTGEILLPCLHNNRCPGLNKKREWCHQSIKWIPPDYLKIINQKLFRKIEYLKFSYLIISSPKYNLPTANFYPVISRLSIEKGRKRCLICTKDGIVELIMLNRERSLANEEFEQVSMGDIIKIDEPVKIKFRTYKIGKDTGVKRLDF</sequence>
<dbReference type="GO" id="GO:0046872">
    <property type="term" value="F:metal ion binding"/>
    <property type="evidence" value="ECO:0007669"/>
    <property type="project" value="UniProtKB-KW"/>
</dbReference>
<keyword evidence="5" id="KW-0489">Methyltransferase</keyword>
<dbReference type="CDD" id="cd02440">
    <property type="entry name" value="AdoMet_MTases"/>
    <property type="match status" value="1"/>
</dbReference>
<dbReference type="EMBL" id="DSKY01000015">
    <property type="protein sequence ID" value="HDY59156.1"/>
    <property type="molecule type" value="Genomic_DNA"/>
</dbReference>
<dbReference type="GO" id="GO:0051536">
    <property type="term" value="F:iron-sulfur cluster binding"/>
    <property type="evidence" value="ECO:0007669"/>
    <property type="project" value="UniProtKB-KW"/>
</dbReference>
<dbReference type="SUPFAM" id="SSF53335">
    <property type="entry name" value="S-adenosyl-L-methionine-dependent methyltransferases"/>
    <property type="match status" value="1"/>
</dbReference>
<evidence type="ECO:0000256" key="3">
    <source>
        <dbReference type="ARBA" id="ARBA00023004"/>
    </source>
</evidence>
<keyword evidence="5" id="KW-0808">Transferase</keyword>
<evidence type="ECO:0000313" key="5">
    <source>
        <dbReference type="EMBL" id="HDY59156.1"/>
    </source>
</evidence>
<keyword evidence="2" id="KW-0809">Transit peptide</keyword>
<dbReference type="InterPro" id="IPR029063">
    <property type="entry name" value="SAM-dependent_MTases_sf"/>
</dbReference>
<keyword evidence="3" id="KW-0408">Iron</keyword>
<dbReference type="GO" id="GO:0008168">
    <property type="term" value="F:methyltransferase activity"/>
    <property type="evidence" value="ECO:0007669"/>
    <property type="project" value="UniProtKB-KW"/>
</dbReference>
<evidence type="ECO:0000256" key="2">
    <source>
        <dbReference type="ARBA" id="ARBA00022946"/>
    </source>
</evidence>
<protein>
    <submittedName>
        <fullName evidence="5">Methyltransferase domain-containing protein</fullName>
    </submittedName>
</protein>
<dbReference type="AlphaFoldDB" id="A0A7V0Z5R2"/>
<dbReference type="GO" id="GO:0003735">
    <property type="term" value="F:structural constituent of ribosome"/>
    <property type="evidence" value="ECO:0007669"/>
    <property type="project" value="TreeGrafter"/>
</dbReference>
<reference evidence="5" key="1">
    <citation type="journal article" date="2020" name="mSystems">
        <title>Genome- and Community-Level Interaction Insights into Carbon Utilization and Element Cycling Functions of Hydrothermarchaeota in Hydrothermal Sediment.</title>
        <authorList>
            <person name="Zhou Z."/>
            <person name="Liu Y."/>
            <person name="Xu W."/>
            <person name="Pan J."/>
            <person name="Luo Z.H."/>
            <person name="Li M."/>
        </authorList>
    </citation>
    <scope>NUCLEOTIDE SEQUENCE [LARGE SCALE GENOMIC DNA]</scope>
    <source>
        <strain evidence="5">SpSt-258</strain>
    </source>
</reference>
<dbReference type="GO" id="GO:0015935">
    <property type="term" value="C:small ribosomal subunit"/>
    <property type="evidence" value="ECO:0007669"/>
    <property type="project" value="TreeGrafter"/>
</dbReference>
<dbReference type="InterPro" id="IPR052571">
    <property type="entry name" value="Mt_RNA_Methyltransferase"/>
</dbReference>
<evidence type="ECO:0000256" key="1">
    <source>
        <dbReference type="ARBA" id="ARBA00022723"/>
    </source>
</evidence>